<dbReference type="Pfam" id="PF07587">
    <property type="entry name" value="PSD1"/>
    <property type="match status" value="2"/>
</dbReference>
<feature type="domain" description="DUF1553" evidence="3">
    <location>
        <begin position="765"/>
        <end position="953"/>
    </location>
</feature>
<dbReference type="Pfam" id="PF07583">
    <property type="entry name" value="PSCyt2"/>
    <property type="match status" value="1"/>
</dbReference>
<dbReference type="PANTHER" id="PTHR35889">
    <property type="entry name" value="CYCLOINULO-OLIGOSACCHARIDE FRUCTANOTRANSFERASE-RELATED"/>
    <property type="match status" value="1"/>
</dbReference>
<evidence type="ECO:0000313" key="6">
    <source>
        <dbReference type="Proteomes" id="UP001416858"/>
    </source>
</evidence>
<dbReference type="PANTHER" id="PTHR35889:SF3">
    <property type="entry name" value="F-BOX DOMAIN-CONTAINING PROTEIN"/>
    <property type="match status" value="1"/>
</dbReference>
<proteinExistence type="predicted"/>
<dbReference type="InterPro" id="IPR011429">
    <property type="entry name" value="Cyt_c_Planctomycete-type"/>
</dbReference>
<dbReference type="SUPFAM" id="SSF46626">
    <property type="entry name" value="Cytochrome c"/>
    <property type="match status" value="1"/>
</dbReference>
<keyword evidence="6" id="KW-1185">Reference proteome</keyword>
<feature type="region of interest" description="Disordered" evidence="1">
    <location>
        <begin position="743"/>
        <end position="765"/>
    </location>
</feature>
<organism evidence="5 6">
    <name type="scientific">Novipirellula caenicola</name>
    <dbReference type="NCBI Taxonomy" id="1536901"/>
    <lineage>
        <taxon>Bacteria</taxon>
        <taxon>Pseudomonadati</taxon>
        <taxon>Planctomycetota</taxon>
        <taxon>Planctomycetia</taxon>
        <taxon>Pirellulales</taxon>
        <taxon>Pirellulaceae</taxon>
        <taxon>Novipirellula</taxon>
    </lineage>
</organism>
<comment type="caution">
    <text evidence="5">The sequence shown here is derived from an EMBL/GenBank/DDBJ whole genome shotgun (WGS) entry which is preliminary data.</text>
</comment>
<evidence type="ECO:0000259" key="2">
    <source>
        <dbReference type="Pfam" id="PF07583"/>
    </source>
</evidence>
<reference evidence="5 6" key="1">
    <citation type="submission" date="2024-02" db="EMBL/GenBank/DDBJ databases">
        <title>Rhodopirellula caenicola NBRC 110016.</title>
        <authorList>
            <person name="Ichikawa N."/>
            <person name="Katano-Makiyama Y."/>
            <person name="Hidaka K."/>
        </authorList>
    </citation>
    <scope>NUCLEOTIDE SEQUENCE [LARGE SCALE GENOMIC DNA]</scope>
    <source>
        <strain evidence="5 6">NBRC 110016</strain>
    </source>
</reference>
<dbReference type="EMBL" id="BAABRO010000010">
    <property type="protein sequence ID" value="GAA5508699.1"/>
    <property type="molecule type" value="Genomic_DNA"/>
</dbReference>
<dbReference type="InterPro" id="IPR022655">
    <property type="entry name" value="DUF1553"/>
</dbReference>
<dbReference type="Proteomes" id="UP001416858">
    <property type="component" value="Unassembled WGS sequence"/>
</dbReference>
<dbReference type="InterPro" id="IPR011444">
    <property type="entry name" value="DUF1549"/>
</dbReference>
<dbReference type="Pfam" id="PF07635">
    <property type="entry name" value="PSCyt1"/>
    <property type="match status" value="1"/>
</dbReference>
<evidence type="ECO:0000259" key="4">
    <source>
        <dbReference type="Pfam" id="PF07635"/>
    </source>
</evidence>
<feature type="domain" description="DUF1549" evidence="2">
    <location>
        <begin position="192"/>
        <end position="402"/>
    </location>
</feature>
<evidence type="ECO:0000313" key="5">
    <source>
        <dbReference type="EMBL" id="GAA5508699.1"/>
    </source>
</evidence>
<feature type="compositionally biased region" description="Basic and acidic residues" evidence="1">
    <location>
        <begin position="744"/>
        <end position="765"/>
    </location>
</feature>
<dbReference type="InterPro" id="IPR036909">
    <property type="entry name" value="Cyt_c-like_dom_sf"/>
</dbReference>
<feature type="domain" description="DUF1553" evidence="3">
    <location>
        <begin position="675"/>
        <end position="737"/>
    </location>
</feature>
<feature type="domain" description="Cytochrome C Planctomycete-type" evidence="4">
    <location>
        <begin position="64"/>
        <end position="123"/>
    </location>
</feature>
<evidence type="ECO:0008006" key="7">
    <source>
        <dbReference type="Google" id="ProtNLM"/>
    </source>
</evidence>
<dbReference type="Gene3D" id="2.60.120.260">
    <property type="entry name" value="Galactose-binding domain-like"/>
    <property type="match status" value="1"/>
</dbReference>
<name>A0ABP9VU79_9BACT</name>
<gene>
    <name evidence="5" type="ORF">Rcae01_04166</name>
</gene>
<evidence type="ECO:0000259" key="3">
    <source>
        <dbReference type="Pfam" id="PF07587"/>
    </source>
</evidence>
<protein>
    <recommendedName>
        <fullName evidence="7">Planctomycete cytochrome C</fullName>
    </recommendedName>
</protein>
<evidence type="ECO:0000256" key="1">
    <source>
        <dbReference type="SAM" id="MobiDB-lite"/>
    </source>
</evidence>
<accession>A0ABP9VU79</accession>
<sequence>MSPPTIQFKFLIFPSLQIMIIQHHSILVRMLLAAVISVAFLNTTTYGDEIDFQRDIQPIFNESCVDCHGPDEQESNFRVDSRVALLKGGDYGDPGIVPGNAASSLLISAVSYEDPDLQMPPDEKLSDEKIALLREWVKQGAVWPGQMEAKVVREKSDHWSFQPVVRPEIPSVATKVNSAATVSSKHAVEPSPIDSFLLNRLHNEGLSYSEPADPRSLIRRVSIVLTGLAPTPEQVESFVSAFGQDADAAYSELVERLLDSPHFGERWAQHWLDVIRWAETNGSESNMYRKNAWIYRDYVIRAFNEDKPYDQFLFEQIAGDTVGQGDATGYLVSGPHVPAATVGQEPTARRQARADRMDEILQTVGASAMGMTIGCARCHNHKFDPISIKDYYSMAAVFQDIEFGSRFPELADTHPRKVRGKELYSQINQLRQRLRSMGPWDEHWIGFKEVRFPETQTQAVRLTFTKNAVRVDELEIFGSQERGRNFALASEGTKIESPEEMAVPRGPLDNINDGEYGTDGWAGKKPEGSDDYPWVTFTFKEARDINRIRMSSNRGDFLETDYLTGLNFVYVDPYIVEVQTEDGQWKQVAGTKHFQSLDKQHPSRTAISKELQQLIELANEEGPKPSFVGRFVKPVTTFVFRRGSPETPGEEVPPAGLSELEGDLGLQSDSPGKQRRKAFAQWLTDPEHPLTARVAVNRFWHHVFGQGIVATTADFGAAGAQPTHPELLDWLAAEFVNPALTHYRGGDTADSSQRDHNDDSPDRTRSAWSMKHMIRLMVMSKAFRQSSLPREEGLDVDAGSALLWRFPPKRVEAEVIRDSILQASGVLDTALGGRSFRIHNVKQKYSQWEIVDNHGPETWRRMIYQERMRRVDDQMFTAFDFPDCGQVQAKRPVSTTPLQALNLLNSDFVIDQSRRIAKRAEKESRGDVAEAVRRCFELLLTREPTSDELDASLDLAKQHDLAMVCRSLINANEFAFLP</sequence>